<evidence type="ECO:0000256" key="4">
    <source>
        <dbReference type="ARBA" id="ARBA00022785"/>
    </source>
</evidence>
<dbReference type="NCBIfam" id="NF001140">
    <property type="entry name" value="PRK00147.1"/>
    <property type="match status" value="1"/>
</dbReference>
<keyword evidence="4 5" id="KW-0671">Queuosine biosynthesis</keyword>
<dbReference type="InterPro" id="IPR036100">
    <property type="entry name" value="QueA_sf"/>
</dbReference>
<protein>
    <recommendedName>
        <fullName evidence="5">S-adenosylmethionine:tRNA ribosyltransferase-isomerase</fullName>
        <ecNumber evidence="5">2.4.99.17</ecNumber>
    </recommendedName>
    <alternativeName>
        <fullName evidence="5">Queuosine biosynthesis protein QueA</fullName>
    </alternativeName>
</protein>
<evidence type="ECO:0000256" key="1">
    <source>
        <dbReference type="ARBA" id="ARBA00022490"/>
    </source>
</evidence>
<evidence type="ECO:0000313" key="7">
    <source>
        <dbReference type="Proteomes" id="UP000265882"/>
    </source>
</evidence>
<dbReference type="InterPro" id="IPR003699">
    <property type="entry name" value="QueA"/>
</dbReference>
<dbReference type="GO" id="GO:0008616">
    <property type="term" value="P:tRNA queuosine(34) biosynthetic process"/>
    <property type="evidence" value="ECO:0007669"/>
    <property type="project" value="UniProtKB-UniRule"/>
</dbReference>
<keyword evidence="6" id="KW-0413">Isomerase</keyword>
<comment type="subcellular location">
    <subcellularLocation>
        <location evidence="5">Cytoplasm</location>
    </subcellularLocation>
</comment>
<keyword evidence="2 5" id="KW-0808">Transferase</keyword>
<dbReference type="GO" id="GO:0051075">
    <property type="term" value="F:S-adenosylmethionine:tRNA ribosyltransferase-isomerase activity"/>
    <property type="evidence" value="ECO:0007669"/>
    <property type="project" value="UniProtKB-EC"/>
</dbReference>
<dbReference type="InterPro" id="IPR042119">
    <property type="entry name" value="QueA_dom2"/>
</dbReference>
<evidence type="ECO:0000256" key="2">
    <source>
        <dbReference type="ARBA" id="ARBA00022679"/>
    </source>
</evidence>
<comment type="function">
    <text evidence="5">Transfers and isomerizes the ribose moiety from AdoMet to the 7-aminomethyl group of 7-deazaguanine (preQ1-tRNA) to give epoxyqueuosine (oQ-tRNA).</text>
</comment>
<dbReference type="Gene3D" id="3.40.1780.10">
    <property type="entry name" value="QueA-like"/>
    <property type="match status" value="1"/>
</dbReference>
<dbReference type="EMBL" id="QZKU01000053">
    <property type="protein sequence ID" value="RJP22904.1"/>
    <property type="molecule type" value="Genomic_DNA"/>
</dbReference>
<dbReference type="PANTHER" id="PTHR30307">
    <property type="entry name" value="S-ADENOSYLMETHIONINE:TRNA RIBOSYLTRANSFERASE-ISOMERASE"/>
    <property type="match status" value="1"/>
</dbReference>
<dbReference type="Proteomes" id="UP000265882">
    <property type="component" value="Unassembled WGS sequence"/>
</dbReference>
<evidence type="ECO:0000313" key="6">
    <source>
        <dbReference type="EMBL" id="RJP22904.1"/>
    </source>
</evidence>
<sequence>MKLSDFDYELPQELIAQHPRQTRGQSRLMVINRSDGSIRVGTFNDILTYLQPGDALVLNDTKVFPARLRARKSSTGAAIELLLLNEVKPGEWEALVRPGRRVEVGTRLSLIGARQADTVEVAADCGKTKILRFYVEDVRRLCWRIGEIPLPPYIKRRTEPADHARYQTVFAKRVGAAAAPTAGLHFTTELLKELRDRDVQLEYVTLHIGLGTFQPLEYEEVEKNMLHQEAYALTEKTASRLNEARKRKKKIVAVGTTTLRLLETVVNENCLFEPKNGFSDIFIYPGHTCRSADALVTNFHLPRSSLLLLVSAFAGRDLILRAYKRAIQERFLFYSYGDAMLIL</sequence>
<evidence type="ECO:0000256" key="3">
    <source>
        <dbReference type="ARBA" id="ARBA00022691"/>
    </source>
</evidence>
<dbReference type="GO" id="GO:0005737">
    <property type="term" value="C:cytoplasm"/>
    <property type="evidence" value="ECO:0007669"/>
    <property type="project" value="UniProtKB-SubCell"/>
</dbReference>
<dbReference type="NCBIfam" id="TIGR00113">
    <property type="entry name" value="queA"/>
    <property type="match status" value="1"/>
</dbReference>
<dbReference type="UniPathway" id="UPA00392"/>
<keyword evidence="6" id="KW-0328">Glycosyltransferase</keyword>
<comment type="caution">
    <text evidence="6">The sequence shown here is derived from an EMBL/GenBank/DDBJ whole genome shotgun (WGS) entry which is preliminary data.</text>
</comment>
<dbReference type="Pfam" id="PF02547">
    <property type="entry name" value="Queuosine_synth"/>
    <property type="match status" value="1"/>
</dbReference>
<keyword evidence="3 5" id="KW-0949">S-adenosyl-L-methionine</keyword>
<gene>
    <name evidence="5 6" type="primary">queA</name>
    <name evidence="6" type="ORF">C4520_07325</name>
</gene>
<dbReference type="AlphaFoldDB" id="A0A3A4P4M0"/>
<dbReference type="HAMAP" id="MF_00113">
    <property type="entry name" value="QueA"/>
    <property type="match status" value="1"/>
</dbReference>
<evidence type="ECO:0000256" key="5">
    <source>
        <dbReference type="HAMAP-Rule" id="MF_00113"/>
    </source>
</evidence>
<accession>A0A3A4P4M0</accession>
<comment type="subunit">
    <text evidence="5">Monomer.</text>
</comment>
<dbReference type="SUPFAM" id="SSF111337">
    <property type="entry name" value="QueA-like"/>
    <property type="match status" value="1"/>
</dbReference>
<dbReference type="FunFam" id="2.40.10.240:FF:000002">
    <property type="entry name" value="S-adenosylmethionine:tRNA ribosyltransferase-isomerase"/>
    <property type="match status" value="1"/>
</dbReference>
<proteinExistence type="inferred from homology"/>
<dbReference type="PANTHER" id="PTHR30307:SF0">
    <property type="entry name" value="S-ADENOSYLMETHIONINE:TRNA RIBOSYLTRANSFERASE-ISOMERASE"/>
    <property type="match status" value="1"/>
</dbReference>
<comment type="pathway">
    <text evidence="5">tRNA modification; tRNA-queuosine biosynthesis.</text>
</comment>
<dbReference type="InterPro" id="IPR042118">
    <property type="entry name" value="QueA_dom1"/>
</dbReference>
<name>A0A3A4P4M0_ABYX5</name>
<comment type="catalytic activity">
    <reaction evidence="5">
        <text>7-aminomethyl-7-carbaguanosine(34) in tRNA + S-adenosyl-L-methionine = epoxyqueuosine(34) in tRNA + adenine + L-methionine + 2 H(+)</text>
        <dbReference type="Rhea" id="RHEA:32155"/>
        <dbReference type="Rhea" id="RHEA-COMP:10342"/>
        <dbReference type="Rhea" id="RHEA-COMP:18582"/>
        <dbReference type="ChEBI" id="CHEBI:15378"/>
        <dbReference type="ChEBI" id="CHEBI:16708"/>
        <dbReference type="ChEBI" id="CHEBI:57844"/>
        <dbReference type="ChEBI" id="CHEBI:59789"/>
        <dbReference type="ChEBI" id="CHEBI:82833"/>
        <dbReference type="ChEBI" id="CHEBI:194443"/>
        <dbReference type="EC" id="2.4.99.17"/>
    </reaction>
</comment>
<comment type="similarity">
    <text evidence="5">Belongs to the QueA family.</text>
</comment>
<reference evidence="6 7" key="1">
    <citation type="journal article" date="2017" name="ISME J.">
        <title>Energy and carbon metabolisms in a deep terrestrial subsurface fluid microbial community.</title>
        <authorList>
            <person name="Momper L."/>
            <person name="Jungbluth S.P."/>
            <person name="Lee M.D."/>
            <person name="Amend J.P."/>
        </authorList>
    </citation>
    <scope>NUCLEOTIDE SEQUENCE [LARGE SCALE GENOMIC DNA]</scope>
    <source>
        <strain evidence="6">SURF_5</strain>
    </source>
</reference>
<dbReference type="Gene3D" id="2.40.10.240">
    <property type="entry name" value="QueA-like"/>
    <property type="match status" value="1"/>
</dbReference>
<keyword evidence="1 5" id="KW-0963">Cytoplasm</keyword>
<organism evidence="6 7">
    <name type="scientific">Abyssobacteria bacterium (strain SURF_5)</name>
    <dbReference type="NCBI Taxonomy" id="2093360"/>
    <lineage>
        <taxon>Bacteria</taxon>
        <taxon>Pseudomonadati</taxon>
        <taxon>Candidatus Hydrogenedentota</taxon>
        <taxon>Candidatus Abyssobacteria</taxon>
    </lineage>
</organism>
<dbReference type="EC" id="2.4.99.17" evidence="5"/>